<evidence type="ECO:0000256" key="7">
    <source>
        <dbReference type="ARBA" id="ARBA00023044"/>
    </source>
</evidence>
<sequence length="50" mass="5883">MKQFKDLSTTELQKVTGGSSWLEGGISWWNNHNKRVKPRHQYNPYTDNFG</sequence>
<dbReference type="InterPro" id="IPR004288">
    <property type="entry name" value="Competence_ComC"/>
</dbReference>
<dbReference type="AlphaFoldDB" id="A0A2N7AXH0"/>
<evidence type="ECO:0000313" key="10">
    <source>
        <dbReference type="EMBL" id="PMD73774.1"/>
    </source>
</evidence>
<evidence type="ECO:0000256" key="8">
    <source>
        <dbReference type="ARBA" id="ARBA00023048"/>
    </source>
</evidence>
<gene>
    <name evidence="10" type="ORF">CBP76_00045</name>
</gene>
<name>A0A2N7AXH0_9LACO</name>
<dbReference type="RefSeq" id="WP_102194885.1">
    <property type="nucleotide sequence ID" value="NZ_NIPR01000001.1"/>
</dbReference>
<dbReference type="Pfam" id="PF03047">
    <property type="entry name" value="ComC"/>
    <property type="match status" value="1"/>
</dbReference>
<dbReference type="NCBIfam" id="TIGR01847">
    <property type="entry name" value="bacteriocin_sig"/>
    <property type="match status" value="1"/>
</dbReference>
<evidence type="ECO:0000313" key="11">
    <source>
        <dbReference type="Proteomes" id="UP000235649"/>
    </source>
</evidence>
<dbReference type="GO" id="GO:0005186">
    <property type="term" value="F:pheromone activity"/>
    <property type="evidence" value="ECO:0007669"/>
    <property type="project" value="InterPro"/>
</dbReference>
<keyword evidence="5" id="KW-0929">Antimicrobial</keyword>
<keyword evidence="11" id="KW-1185">Reference proteome</keyword>
<keyword evidence="9" id="KW-0178">Competence</keyword>
<accession>A0A2N7AXH0</accession>
<evidence type="ECO:0000256" key="1">
    <source>
        <dbReference type="ARBA" id="ARBA00002667"/>
    </source>
</evidence>
<comment type="similarity">
    <text evidence="3">Belongs to the ComC family.</text>
</comment>
<dbReference type="EMBL" id="NIPR01000001">
    <property type="protein sequence ID" value="PMD73774.1"/>
    <property type="molecule type" value="Genomic_DNA"/>
</dbReference>
<keyword evidence="6" id="KW-0044">Antibiotic</keyword>
<comment type="subcellular location">
    <subcellularLocation>
        <location evidence="2">Secreted</location>
    </subcellularLocation>
</comment>
<evidence type="ECO:0000256" key="3">
    <source>
        <dbReference type="ARBA" id="ARBA00009039"/>
    </source>
</evidence>
<evidence type="ECO:0008006" key="12">
    <source>
        <dbReference type="Google" id="ProtNLM"/>
    </source>
</evidence>
<dbReference type="InterPro" id="IPR010133">
    <property type="entry name" value="Bacteriocin_signal_seq"/>
</dbReference>
<keyword evidence="4" id="KW-0964">Secreted</keyword>
<reference evidence="10 11" key="1">
    <citation type="submission" date="2017-05" db="EMBL/GenBank/DDBJ databases">
        <title>Lactobacillus nurukis nov., sp. nov., isolated from nuruk.</title>
        <authorList>
            <person name="Kim S.-J."/>
        </authorList>
    </citation>
    <scope>NUCLEOTIDE SEQUENCE [LARGE SCALE GENOMIC DNA]</scope>
    <source>
        <strain evidence="10 11">SYF10-1a</strain>
    </source>
</reference>
<evidence type="ECO:0000256" key="4">
    <source>
        <dbReference type="ARBA" id="ARBA00022525"/>
    </source>
</evidence>
<comment type="caution">
    <text evidence="10">The sequence shown here is derived from an EMBL/GenBank/DDBJ whole genome shotgun (WGS) entry which is preliminary data.</text>
</comment>
<keyword evidence="8" id="KW-0078">Bacteriocin</keyword>
<dbReference type="GO" id="GO:0031640">
    <property type="term" value="P:killing of cells of another organism"/>
    <property type="evidence" value="ECO:0007669"/>
    <property type="project" value="UniProtKB-KW"/>
</dbReference>
<protein>
    <recommendedName>
        <fullName evidence="12">Bacteriocin</fullName>
    </recommendedName>
</protein>
<dbReference type="GO" id="GO:0042742">
    <property type="term" value="P:defense response to bacterium"/>
    <property type="evidence" value="ECO:0007669"/>
    <property type="project" value="UniProtKB-KW"/>
</dbReference>
<keyword evidence="7" id="KW-0588">Pheromone</keyword>
<dbReference type="GO" id="GO:0005576">
    <property type="term" value="C:extracellular region"/>
    <property type="evidence" value="ECO:0007669"/>
    <property type="project" value="UniProtKB-SubCell"/>
</dbReference>
<proteinExistence type="inferred from homology"/>
<evidence type="ECO:0000256" key="6">
    <source>
        <dbReference type="ARBA" id="ARBA00023022"/>
    </source>
</evidence>
<dbReference type="Proteomes" id="UP000235649">
    <property type="component" value="Unassembled WGS sequence"/>
</dbReference>
<comment type="function">
    <text evidence="1">Acts as a pheromone, induces cells to develop competence for genetic transformation.</text>
</comment>
<organism evidence="10 11">
    <name type="scientific">Companilactobacillus nuruki</name>
    <dbReference type="NCBI Taxonomy" id="1993540"/>
    <lineage>
        <taxon>Bacteria</taxon>
        <taxon>Bacillati</taxon>
        <taxon>Bacillota</taxon>
        <taxon>Bacilli</taxon>
        <taxon>Lactobacillales</taxon>
        <taxon>Lactobacillaceae</taxon>
        <taxon>Companilactobacillus</taxon>
    </lineage>
</organism>
<evidence type="ECO:0000256" key="2">
    <source>
        <dbReference type="ARBA" id="ARBA00004613"/>
    </source>
</evidence>
<evidence type="ECO:0000256" key="5">
    <source>
        <dbReference type="ARBA" id="ARBA00022529"/>
    </source>
</evidence>
<evidence type="ECO:0000256" key="9">
    <source>
        <dbReference type="ARBA" id="ARBA00023287"/>
    </source>
</evidence>